<reference evidence="3" key="2">
    <citation type="journal article" date="2021" name="Microbiome">
        <title>Successional dynamics and alternative stable states in a saline activated sludge microbial community over 9 years.</title>
        <authorList>
            <person name="Wang Y."/>
            <person name="Ye J."/>
            <person name="Ju F."/>
            <person name="Liu L."/>
            <person name="Boyd J.A."/>
            <person name="Deng Y."/>
            <person name="Parks D.H."/>
            <person name="Jiang X."/>
            <person name="Yin X."/>
            <person name="Woodcroft B.J."/>
            <person name="Tyson G.W."/>
            <person name="Hugenholtz P."/>
            <person name="Polz M.F."/>
            <person name="Zhang T."/>
        </authorList>
    </citation>
    <scope>NUCLEOTIDE SEQUENCE</scope>
    <source>
        <strain evidence="3">HKST-UBA02</strain>
    </source>
</reference>
<protein>
    <submittedName>
        <fullName evidence="3">Nuclear transport factor 2 family protein</fullName>
    </submittedName>
</protein>
<reference evidence="3" key="1">
    <citation type="submission" date="2020-04" db="EMBL/GenBank/DDBJ databases">
        <authorList>
            <person name="Zhang T."/>
        </authorList>
    </citation>
    <scope>NUCLEOTIDE SEQUENCE</scope>
    <source>
        <strain evidence="3">HKST-UBA02</strain>
    </source>
</reference>
<organism evidence="3 4">
    <name type="scientific">Eiseniibacteriota bacterium</name>
    <dbReference type="NCBI Taxonomy" id="2212470"/>
    <lineage>
        <taxon>Bacteria</taxon>
        <taxon>Candidatus Eiseniibacteriota</taxon>
    </lineage>
</organism>
<dbReference type="Gene3D" id="3.10.450.50">
    <property type="match status" value="1"/>
</dbReference>
<name>A0A956NEC0_UNCEI</name>
<feature type="domain" description="DUF4440" evidence="2">
    <location>
        <begin position="169"/>
        <end position="278"/>
    </location>
</feature>
<evidence type="ECO:0000256" key="1">
    <source>
        <dbReference type="SAM" id="MobiDB-lite"/>
    </source>
</evidence>
<evidence type="ECO:0000313" key="4">
    <source>
        <dbReference type="Proteomes" id="UP000739538"/>
    </source>
</evidence>
<gene>
    <name evidence="3" type="ORF">KDA27_06170</name>
</gene>
<evidence type="ECO:0000259" key="2">
    <source>
        <dbReference type="Pfam" id="PF14534"/>
    </source>
</evidence>
<evidence type="ECO:0000313" key="3">
    <source>
        <dbReference type="EMBL" id="MCA9755369.1"/>
    </source>
</evidence>
<proteinExistence type="predicted"/>
<sequence length="295" mass="32976">MDTQSLRDACERLWDSIRRSNDDDARNGFHAEFQLRGFPGPAAGSRLARWQEEAPDEADGKSDGESDPVPTPEAGIEYLRRFFGEGKGLTNLVYFVDAAQVLDETGVVQSRWIAEYGLGQKGSPRYVSGRVALTFLQQSGEWVVRGWLGSRGQHHAVEGSHRAEDVQAIREQILRVFEAYRQKDIAMLRRTHTADWRGFTLSSPSVGRGIDAYIQAAEGAVGSMQFEEYQILDLAPIFYGDVAIVPYVARIAGKNRQGRTEAYRLRVLDVYLREPMGWNQVAANTSLHPEELIGG</sequence>
<dbReference type="EMBL" id="JAGQHS010000021">
    <property type="protein sequence ID" value="MCA9755369.1"/>
    <property type="molecule type" value="Genomic_DNA"/>
</dbReference>
<dbReference type="AlphaFoldDB" id="A0A956NEC0"/>
<feature type="region of interest" description="Disordered" evidence="1">
    <location>
        <begin position="36"/>
        <end position="71"/>
    </location>
</feature>
<dbReference type="SUPFAM" id="SSF54427">
    <property type="entry name" value="NTF2-like"/>
    <property type="match status" value="1"/>
</dbReference>
<accession>A0A956NEC0</accession>
<comment type="caution">
    <text evidence="3">The sequence shown here is derived from an EMBL/GenBank/DDBJ whole genome shotgun (WGS) entry which is preliminary data.</text>
</comment>
<dbReference type="Proteomes" id="UP000739538">
    <property type="component" value="Unassembled WGS sequence"/>
</dbReference>
<dbReference type="Pfam" id="PF14534">
    <property type="entry name" value="DUF4440"/>
    <property type="match status" value="1"/>
</dbReference>
<dbReference type="InterPro" id="IPR027843">
    <property type="entry name" value="DUF4440"/>
</dbReference>
<dbReference type="InterPro" id="IPR032710">
    <property type="entry name" value="NTF2-like_dom_sf"/>
</dbReference>